<evidence type="ECO:0000256" key="1">
    <source>
        <dbReference type="ARBA" id="ARBA00005298"/>
    </source>
</evidence>
<dbReference type="SUPFAM" id="SSF81296">
    <property type="entry name" value="E set domains"/>
    <property type="match status" value="2"/>
</dbReference>
<dbReference type="EMBL" id="JAHHUM010000955">
    <property type="protein sequence ID" value="KAK5615492.1"/>
    <property type="molecule type" value="Genomic_DNA"/>
</dbReference>
<sequence length="362" mass="40233">MNDKYPLTNGDTFTGEVTVEVQKECRINSLYVKFKGKANVMWTEQGFRSTTIYHAQDKYFSIRRYFVANKNSKDITQVVLKNQNGEAYSNVLTPGTHVYPFSFQFSKEGIPSSFTGRYGSISYLLEAVLSRSMRLDRKSQVPISFVAKTDLNSISGLMEPLHKSLEKTMKVFTSGSVAMDVNLERSGFFQGKELNVLIKIQNNSPHEVKPVCSIYRKDSFFAGGKRKCQTTDIIREVGKPIPPSPSENVEMVFTIPQDVEPSMLNCSIIKVEYRLKVYLDVKHALNPDIKLNIVILPASEVTAVEPEPAPAADLRNGSQGNYGNSDPPAWGLARPLPPGGPSTSSHPSYGESGMNRSLNEIS</sequence>
<proteinExistence type="inferred from homology"/>
<feature type="domain" description="Arrestin C-terminal-like" evidence="3">
    <location>
        <begin position="173"/>
        <end position="298"/>
    </location>
</feature>
<dbReference type="PANTHER" id="PTHR11188">
    <property type="entry name" value="ARRESTIN DOMAIN CONTAINING PROTEIN"/>
    <property type="match status" value="1"/>
</dbReference>
<protein>
    <recommendedName>
        <fullName evidence="3">Arrestin C-terminal-like domain-containing protein</fullName>
    </recommendedName>
</protein>
<dbReference type="PANTHER" id="PTHR11188:SF135">
    <property type="entry name" value="ARRESTIN DOMAIN CONTAINING 3-LIKE-RELATED"/>
    <property type="match status" value="1"/>
</dbReference>
<feature type="compositionally biased region" description="Low complexity" evidence="2">
    <location>
        <begin position="341"/>
        <end position="350"/>
    </location>
</feature>
<reference evidence="4 5" key="1">
    <citation type="submission" date="2021-06" db="EMBL/GenBank/DDBJ databases">
        <authorList>
            <person name="Palmer J.M."/>
        </authorList>
    </citation>
    <scope>NUCLEOTIDE SEQUENCE [LARGE SCALE GENOMIC DNA]</scope>
    <source>
        <strain evidence="4 5">MEX-2019</strain>
        <tissue evidence="4">Muscle</tissue>
    </source>
</reference>
<dbReference type="InterPro" id="IPR011021">
    <property type="entry name" value="Arrestin-like_N"/>
</dbReference>
<feature type="region of interest" description="Disordered" evidence="2">
    <location>
        <begin position="309"/>
        <end position="362"/>
    </location>
</feature>
<evidence type="ECO:0000313" key="5">
    <source>
        <dbReference type="Proteomes" id="UP001311232"/>
    </source>
</evidence>
<dbReference type="InterPro" id="IPR011022">
    <property type="entry name" value="Arrestin_C-like"/>
</dbReference>
<gene>
    <name evidence="4" type="ORF">CRENBAI_026729</name>
</gene>
<dbReference type="Pfam" id="PF02752">
    <property type="entry name" value="Arrestin_C"/>
    <property type="match status" value="1"/>
</dbReference>
<evidence type="ECO:0000313" key="4">
    <source>
        <dbReference type="EMBL" id="KAK5615492.1"/>
    </source>
</evidence>
<dbReference type="GO" id="GO:0015031">
    <property type="term" value="P:protein transport"/>
    <property type="evidence" value="ECO:0007669"/>
    <property type="project" value="TreeGrafter"/>
</dbReference>
<comment type="caution">
    <text evidence="4">The sequence shown here is derived from an EMBL/GenBank/DDBJ whole genome shotgun (WGS) entry which is preliminary data.</text>
</comment>
<comment type="similarity">
    <text evidence="1">Belongs to the arrestin family.</text>
</comment>
<dbReference type="Pfam" id="PF00339">
    <property type="entry name" value="Arrestin_N"/>
    <property type="match status" value="1"/>
</dbReference>
<organism evidence="4 5">
    <name type="scientific">Crenichthys baileyi</name>
    <name type="common">White River springfish</name>
    <dbReference type="NCBI Taxonomy" id="28760"/>
    <lineage>
        <taxon>Eukaryota</taxon>
        <taxon>Metazoa</taxon>
        <taxon>Chordata</taxon>
        <taxon>Craniata</taxon>
        <taxon>Vertebrata</taxon>
        <taxon>Euteleostomi</taxon>
        <taxon>Actinopterygii</taxon>
        <taxon>Neopterygii</taxon>
        <taxon>Teleostei</taxon>
        <taxon>Neoteleostei</taxon>
        <taxon>Acanthomorphata</taxon>
        <taxon>Ovalentaria</taxon>
        <taxon>Atherinomorphae</taxon>
        <taxon>Cyprinodontiformes</taxon>
        <taxon>Goodeidae</taxon>
        <taxon>Crenichthys</taxon>
    </lineage>
</organism>
<dbReference type="SMART" id="SM01017">
    <property type="entry name" value="Arrestin_C"/>
    <property type="match status" value="1"/>
</dbReference>
<evidence type="ECO:0000259" key="3">
    <source>
        <dbReference type="SMART" id="SM01017"/>
    </source>
</evidence>
<dbReference type="Proteomes" id="UP001311232">
    <property type="component" value="Unassembled WGS sequence"/>
</dbReference>
<dbReference type="Gene3D" id="2.60.40.640">
    <property type="match status" value="2"/>
</dbReference>
<dbReference type="GO" id="GO:0005737">
    <property type="term" value="C:cytoplasm"/>
    <property type="evidence" value="ECO:0007669"/>
    <property type="project" value="TreeGrafter"/>
</dbReference>
<dbReference type="GO" id="GO:0007399">
    <property type="term" value="P:nervous system development"/>
    <property type="evidence" value="ECO:0007669"/>
    <property type="project" value="UniProtKB-ARBA"/>
</dbReference>
<name>A0AAV9S2G1_9TELE</name>
<dbReference type="AlphaFoldDB" id="A0AAV9S2G1"/>
<keyword evidence="5" id="KW-1185">Reference proteome</keyword>
<accession>A0AAV9S2G1</accession>
<dbReference type="InterPro" id="IPR014756">
    <property type="entry name" value="Ig_E-set"/>
</dbReference>
<dbReference type="InterPro" id="IPR050357">
    <property type="entry name" value="Arrestin_domain-protein"/>
</dbReference>
<dbReference type="GO" id="GO:0005886">
    <property type="term" value="C:plasma membrane"/>
    <property type="evidence" value="ECO:0007669"/>
    <property type="project" value="TreeGrafter"/>
</dbReference>
<dbReference type="InterPro" id="IPR014752">
    <property type="entry name" value="Arrestin-like_C"/>
</dbReference>
<evidence type="ECO:0000256" key="2">
    <source>
        <dbReference type="SAM" id="MobiDB-lite"/>
    </source>
</evidence>